<keyword evidence="4 6" id="KW-1133">Transmembrane helix</keyword>
<dbReference type="EMBL" id="OCNJ01000002">
    <property type="protein sequence ID" value="SOD92716.1"/>
    <property type="molecule type" value="Genomic_DNA"/>
</dbReference>
<feature type="transmembrane region" description="Helical" evidence="6">
    <location>
        <begin position="108"/>
        <end position="126"/>
    </location>
</feature>
<feature type="transmembrane region" description="Helical" evidence="6">
    <location>
        <begin position="76"/>
        <end position="96"/>
    </location>
</feature>
<evidence type="ECO:0008006" key="9">
    <source>
        <dbReference type="Google" id="ProtNLM"/>
    </source>
</evidence>
<dbReference type="Proteomes" id="UP000219621">
    <property type="component" value="Unassembled WGS sequence"/>
</dbReference>
<evidence type="ECO:0000313" key="8">
    <source>
        <dbReference type="Proteomes" id="UP000219621"/>
    </source>
</evidence>
<feature type="transmembrane region" description="Helical" evidence="6">
    <location>
        <begin position="162"/>
        <end position="179"/>
    </location>
</feature>
<dbReference type="Pfam" id="PF01027">
    <property type="entry name" value="Bax1-I"/>
    <property type="match status" value="1"/>
</dbReference>
<feature type="transmembrane region" description="Helical" evidence="6">
    <location>
        <begin position="226"/>
        <end position="247"/>
    </location>
</feature>
<keyword evidence="8" id="KW-1185">Reference proteome</keyword>
<keyword evidence="5 6" id="KW-0472">Membrane</keyword>
<evidence type="ECO:0000256" key="4">
    <source>
        <dbReference type="ARBA" id="ARBA00022989"/>
    </source>
</evidence>
<dbReference type="RefSeq" id="WP_097278307.1">
    <property type="nucleotide sequence ID" value="NZ_OCNJ01000002.1"/>
</dbReference>
<dbReference type="OrthoDB" id="9793828at2"/>
<name>A0A286GBV1_9PROT</name>
<sequence length="251" mass="27314">MALDYNTRFAARTGTATQAEIDQGLRAYMLKVYNYMASGVALTGIIALLSSPTSSFGVLAPMFYQMGADGSVQPSMLVWISMFATLGIVFFLSFRINKMSAAAAQGTFWAYAALNGIWLSTIFLTYTDASIVRVFFISAGAFAGLSLFGYTTKKDLSGLGTFLIMGLIGILIASVVNIFLGSPMIYFIVSVAGVLIFAGLTAYDTQKIKDMYFEGDHSEIAAKKSVMGALTLYLDFINLFIMLLRLFGERR</sequence>
<evidence type="ECO:0000256" key="1">
    <source>
        <dbReference type="ARBA" id="ARBA00004141"/>
    </source>
</evidence>
<keyword evidence="3 6" id="KW-0812">Transmembrane</keyword>
<dbReference type="CDD" id="cd10432">
    <property type="entry name" value="BI-1-like_bacterial"/>
    <property type="match status" value="1"/>
</dbReference>
<accession>A0A286GBV1</accession>
<evidence type="ECO:0000256" key="3">
    <source>
        <dbReference type="ARBA" id="ARBA00022692"/>
    </source>
</evidence>
<feature type="transmembrane region" description="Helical" evidence="6">
    <location>
        <begin position="35"/>
        <end position="64"/>
    </location>
</feature>
<evidence type="ECO:0000256" key="5">
    <source>
        <dbReference type="ARBA" id="ARBA00023136"/>
    </source>
</evidence>
<gene>
    <name evidence="7" type="ORF">SAMN05421508_102574</name>
</gene>
<feature type="transmembrane region" description="Helical" evidence="6">
    <location>
        <begin position="185"/>
        <end position="205"/>
    </location>
</feature>
<evidence type="ECO:0000313" key="7">
    <source>
        <dbReference type="EMBL" id="SOD92716.1"/>
    </source>
</evidence>
<evidence type="ECO:0000256" key="2">
    <source>
        <dbReference type="ARBA" id="ARBA00010350"/>
    </source>
</evidence>
<feature type="transmembrane region" description="Helical" evidence="6">
    <location>
        <begin position="132"/>
        <end position="150"/>
    </location>
</feature>
<evidence type="ECO:0000256" key="6">
    <source>
        <dbReference type="RuleBase" id="RU004379"/>
    </source>
</evidence>
<organism evidence="7 8">
    <name type="scientific">Caenispirillum bisanense</name>
    <dbReference type="NCBI Taxonomy" id="414052"/>
    <lineage>
        <taxon>Bacteria</taxon>
        <taxon>Pseudomonadati</taxon>
        <taxon>Pseudomonadota</taxon>
        <taxon>Alphaproteobacteria</taxon>
        <taxon>Rhodospirillales</taxon>
        <taxon>Novispirillaceae</taxon>
        <taxon>Caenispirillum</taxon>
    </lineage>
</organism>
<comment type="subcellular location">
    <subcellularLocation>
        <location evidence="1">Membrane</location>
        <topology evidence="1">Multi-pass membrane protein</topology>
    </subcellularLocation>
</comment>
<dbReference type="GO" id="GO:0005886">
    <property type="term" value="C:plasma membrane"/>
    <property type="evidence" value="ECO:0007669"/>
    <property type="project" value="TreeGrafter"/>
</dbReference>
<dbReference type="PANTHER" id="PTHR23291:SF50">
    <property type="entry name" value="PROTEIN LIFEGUARD 4"/>
    <property type="match status" value="1"/>
</dbReference>
<comment type="similarity">
    <text evidence="2 6">Belongs to the BI1 family.</text>
</comment>
<dbReference type="AlphaFoldDB" id="A0A286GBV1"/>
<dbReference type="InterPro" id="IPR006214">
    <property type="entry name" value="Bax_inhibitor_1-related"/>
</dbReference>
<reference evidence="7 8" key="1">
    <citation type="submission" date="2017-09" db="EMBL/GenBank/DDBJ databases">
        <authorList>
            <person name="Ehlers B."/>
            <person name="Leendertz F.H."/>
        </authorList>
    </citation>
    <scope>NUCLEOTIDE SEQUENCE [LARGE SCALE GENOMIC DNA]</scope>
    <source>
        <strain evidence="7 8">USBA 140</strain>
    </source>
</reference>
<protein>
    <recommendedName>
        <fullName evidence="9">Modulator of FtsH protease</fullName>
    </recommendedName>
</protein>
<proteinExistence type="inferred from homology"/>
<dbReference type="PANTHER" id="PTHR23291">
    <property type="entry name" value="BAX INHIBITOR-RELATED"/>
    <property type="match status" value="1"/>
</dbReference>